<name>A0A4R4ITM0_9GAMM</name>
<dbReference type="EMBL" id="PUJY01000078">
    <property type="protein sequence ID" value="TDB44163.1"/>
    <property type="molecule type" value="Genomic_DNA"/>
</dbReference>
<evidence type="ECO:0000313" key="2">
    <source>
        <dbReference type="EMBL" id="TDB44163.1"/>
    </source>
</evidence>
<comment type="caution">
    <text evidence="2">The sequence shown here is derived from an EMBL/GenBank/DDBJ whole genome shotgun (WGS) entry which is preliminary data.</text>
</comment>
<keyword evidence="1" id="KW-1133">Transmembrane helix</keyword>
<evidence type="ECO:0000313" key="3">
    <source>
        <dbReference type="Proteomes" id="UP000295598"/>
    </source>
</evidence>
<gene>
    <name evidence="2" type="ORF">C5467_22865</name>
</gene>
<proteinExistence type="predicted"/>
<dbReference type="Proteomes" id="UP000295598">
    <property type="component" value="Unassembled WGS sequence"/>
</dbReference>
<sequence length="390" mass="43517">MAWEIPASYSIHRPAPLTWSLWWRLFSLACFAVAVAAGGFWYLFKDPTSLLYALVAVTGITALFGVIAGWRLFRYGVEWEQAEVLTQENAWQEARWQMWAEQGMTVVDYGALFPSEVPSPADIAVLVNGDSALLLPPFSGYFRLFESLLGSVRHSLMAHVADHKVSVYFPLNSSTRVWETFCQVWKNLGLPLSQLHGPIELKADYAGQMDDWLTTEVKGLILVITWWWEDGETPRTASESAVVWLLASPSSPLPAKCCLHRPMVTVAAEAGQSVAQFLRYQRPAITAGTLWYNDADSPEKDKLLIRLNQILQALPSSVQQSAPATPDQQFVPHWLGKSGPYADWFALTLAMKMAEYQQAPQLFLLAHHATLQLGTLSPLNHVTSSGDFHV</sequence>
<organism evidence="2 3">
    <name type="scientific">Photorhabdus khanii subsp. guanajuatensis</name>
    <dbReference type="NCBI Taxonomy" id="2100166"/>
    <lineage>
        <taxon>Bacteria</taxon>
        <taxon>Pseudomonadati</taxon>
        <taxon>Pseudomonadota</taxon>
        <taxon>Gammaproteobacteria</taxon>
        <taxon>Enterobacterales</taxon>
        <taxon>Morganellaceae</taxon>
        <taxon>Photorhabdus</taxon>
    </lineage>
</organism>
<keyword evidence="1" id="KW-0472">Membrane</keyword>
<accession>A0A4R4ITM0</accession>
<dbReference type="RefSeq" id="WP_132356290.1">
    <property type="nucleotide sequence ID" value="NZ_CAWOJO010000078.1"/>
</dbReference>
<evidence type="ECO:0000256" key="1">
    <source>
        <dbReference type="SAM" id="Phobius"/>
    </source>
</evidence>
<feature type="transmembrane region" description="Helical" evidence="1">
    <location>
        <begin position="50"/>
        <end position="73"/>
    </location>
</feature>
<dbReference type="AlphaFoldDB" id="A0A4R4ITM0"/>
<protein>
    <submittedName>
        <fullName evidence="2">Uncharacterized protein</fullName>
    </submittedName>
</protein>
<keyword evidence="1" id="KW-0812">Transmembrane</keyword>
<feature type="transmembrane region" description="Helical" evidence="1">
    <location>
        <begin position="21"/>
        <end position="44"/>
    </location>
</feature>
<reference evidence="2 3" key="1">
    <citation type="journal article" date="2019" name="Int. J. Syst. Evol. Microbiol.">
        <title>Photorhabdus khanii subsp. guanajuatensis subsp. nov., isolated from Heterorhabditis atacamensis, and Photorhabdus luminescens subsp. mexicana subsp. nov., isolated from Heterorhabditis mexicana entomopathogenic nematodes.</title>
        <authorList>
            <person name="Machado R.A.R."/>
            <person name="Bruno P."/>
            <person name="Arce C.C.M."/>
            <person name="Liechti N."/>
            <person name="Kohler A."/>
            <person name="Bernal J."/>
            <person name="Bruggmann R."/>
            <person name="Turlings T.C.J."/>
        </authorList>
    </citation>
    <scope>NUCLEOTIDE SEQUENCE [LARGE SCALE GENOMIC DNA]</scope>
    <source>
        <strain evidence="2 3">MEX20-17</strain>
    </source>
</reference>